<dbReference type="PANTHER" id="PTHR11695">
    <property type="entry name" value="ALCOHOL DEHYDROGENASE RELATED"/>
    <property type="match status" value="1"/>
</dbReference>
<dbReference type="SUPFAM" id="SSF50129">
    <property type="entry name" value="GroES-like"/>
    <property type="match status" value="1"/>
</dbReference>
<dbReference type="InterPro" id="IPR011032">
    <property type="entry name" value="GroES-like_sf"/>
</dbReference>
<evidence type="ECO:0000313" key="3">
    <source>
        <dbReference type="Proteomes" id="UP000799779"/>
    </source>
</evidence>
<dbReference type="AlphaFoldDB" id="A0A6A5X4G7"/>
<proteinExistence type="predicted"/>
<dbReference type="PANTHER" id="PTHR11695:SF294">
    <property type="entry name" value="RETICULON-4-INTERACTING PROTEIN 1, MITOCHONDRIAL"/>
    <property type="match status" value="1"/>
</dbReference>
<evidence type="ECO:0000259" key="1">
    <source>
        <dbReference type="SMART" id="SM00829"/>
    </source>
</evidence>
<accession>A0A6A5X4G7</accession>
<reference evidence="2" key="1">
    <citation type="journal article" date="2020" name="Stud. Mycol.">
        <title>101 Dothideomycetes genomes: a test case for predicting lifestyles and emergence of pathogens.</title>
        <authorList>
            <person name="Haridas S."/>
            <person name="Albert R."/>
            <person name="Binder M."/>
            <person name="Bloem J."/>
            <person name="Labutti K."/>
            <person name="Salamov A."/>
            <person name="Andreopoulos B."/>
            <person name="Baker S."/>
            <person name="Barry K."/>
            <person name="Bills G."/>
            <person name="Bluhm B."/>
            <person name="Cannon C."/>
            <person name="Castanera R."/>
            <person name="Culley D."/>
            <person name="Daum C."/>
            <person name="Ezra D."/>
            <person name="Gonzalez J."/>
            <person name="Henrissat B."/>
            <person name="Kuo A."/>
            <person name="Liang C."/>
            <person name="Lipzen A."/>
            <person name="Lutzoni F."/>
            <person name="Magnuson J."/>
            <person name="Mondo S."/>
            <person name="Nolan M."/>
            <person name="Ohm R."/>
            <person name="Pangilinan J."/>
            <person name="Park H.-J."/>
            <person name="Ramirez L."/>
            <person name="Alfaro M."/>
            <person name="Sun H."/>
            <person name="Tritt A."/>
            <person name="Yoshinaga Y."/>
            <person name="Zwiers L.-H."/>
            <person name="Turgeon B."/>
            <person name="Goodwin S."/>
            <person name="Spatafora J."/>
            <person name="Crous P."/>
            <person name="Grigoriev I."/>
        </authorList>
    </citation>
    <scope>NUCLEOTIDE SEQUENCE</scope>
    <source>
        <strain evidence="2">CBS 123094</strain>
    </source>
</reference>
<dbReference type="EMBL" id="ML977556">
    <property type="protein sequence ID" value="KAF2007800.1"/>
    <property type="molecule type" value="Genomic_DNA"/>
</dbReference>
<sequence length="360" mass="37654">MRSLIAPAFGPPSVYQVLESPDLVLTKPTEILVKITAASINGHDIIMASGKTKMIQVLPLPYPIGLDYAGFVMAVGAEVQGYAPGDAVYGFSLAGGCAATQILVDLARAHAIAKVPSILESPAAAASLPAVAVTAHLGLLRANTFFAETGGLAGKTVFIPGALSGVGSIALQLAKRVYGCRTLTAASPGKIPRLTELLGEGVVDVAVDYTTADVVKELGKSTVDFVFDTTGLAADYLPLIRRSGLCLSIARLPPGSTLRNEDPEAPPQSRVACIGQNVMDGMDTAFRTWARTRYGVTYIYQKTDVSDADMSALSELVQTSMLKPVVGKTASLDDIETIREVCMGMFSGKGGIGKFVITMP</sequence>
<protein>
    <submittedName>
        <fullName evidence="2">GroES-like protein</fullName>
    </submittedName>
</protein>
<dbReference type="GO" id="GO:0016491">
    <property type="term" value="F:oxidoreductase activity"/>
    <property type="evidence" value="ECO:0007669"/>
    <property type="project" value="InterPro"/>
</dbReference>
<dbReference type="Pfam" id="PF13602">
    <property type="entry name" value="ADH_zinc_N_2"/>
    <property type="match status" value="1"/>
</dbReference>
<keyword evidence="3" id="KW-1185">Reference proteome</keyword>
<dbReference type="InterPro" id="IPR013154">
    <property type="entry name" value="ADH-like_N"/>
</dbReference>
<dbReference type="Gene3D" id="3.40.50.720">
    <property type="entry name" value="NAD(P)-binding Rossmann-like Domain"/>
    <property type="match status" value="1"/>
</dbReference>
<feature type="domain" description="Enoyl reductase (ER)" evidence="1">
    <location>
        <begin position="16"/>
        <end position="357"/>
    </location>
</feature>
<dbReference type="OrthoDB" id="3509362at2759"/>
<gene>
    <name evidence="2" type="ORF">P154DRAFT_4037</name>
</gene>
<dbReference type="Gene3D" id="3.90.180.10">
    <property type="entry name" value="Medium-chain alcohol dehydrogenases, catalytic domain"/>
    <property type="match status" value="1"/>
</dbReference>
<name>A0A6A5X4G7_9PLEO</name>
<dbReference type="Pfam" id="PF08240">
    <property type="entry name" value="ADH_N"/>
    <property type="match status" value="1"/>
</dbReference>
<evidence type="ECO:0000313" key="2">
    <source>
        <dbReference type="EMBL" id="KAF2007800.1"/>
    </source>
</evidence>
<dbReference type="SUPFAM" id="SSF51735">
    <property type="entry name" value="NAD(P)-binding Rossmann-fold domains"/>
    <property type="match status" value="1"/>
</dbReference>
<dbReference type="InterPro" id="IPR020843">
    <property type="entry name" value="ER"/>
</dbReference>
<dbReference type="InterPro" id="IPR036291">
    <property type="entry name" value="NAD(P)-bd_dom_sf"/>
</dbReference>
<dbReference type="Proteomes" id="UP000799779">
    <property type="component" value="Unassembled WGS sequence"/>
</dbReference>
<dbReference type="InterPro" id="IPR050700">
    <property type="entry name" value="YIM1/Zinc_Alcohol_DH_Fams"/>
</dbReference>
<organism evidence="2 3">
    <name type="scientific">Amniculicola lignicola CBS 123094</name>
    <dbReference type="NCBI Taxonomy" id="1392246"/>
    <lineage>
        <taxon>Eukaryota</taxon>
        <taxon>Fungi</taxon>
        <taxon>Dikarya</taxon>
        <taxon>Ascomycota</taxon>
        <taxon>Pezizomycotina</taxon>
        <taxon>Dothideomycetes</taxon>
        <taxon>Pleosporomycetidae</taxon>
        <taxon>Pleosporales</taxon>
        <taxon>Amniculicolaceae</taxon>
        <taxon>Amniculicola</taxon>
    </lineage>
</organism>
<dbReference type="SMART" id="SM00829">
    <property type="entry name" value="PKS_ER"/>
    <property type="match status" value="1"/>
</dbReference>